<dbReference type="SUPFAM" id="SSF50621">
    <property type="entry name" value="Alanine racemase C-terminal domain-like"/>
    <property type="match status" value="1"/>
</dbReference>
<feature type="active site" description="Proton acceptor; specific for L-alanine" evidence="4">
    <location>
        <position position="256"/>
    </location>
</feature>
<proteinExistence type="inferred from homology"/>
<dbReference type="GO" id="GO:0005829">
    <property type="term" value="C:cytosol"/>
    <property type="evidence" value="ECO:0007669"/>
    <property type="project" value="TreeGrafter"/>
</dbReference>
<keyword evidence="3 4" id="KW-0413">Isomerase</keyword>
<dbReference type="InterPro" id="IPR029066">
    <property type="entry name" value="PLP-binding_barrel"/>
</dbReference>
<evidence type="ECO:0000259" key="7">
    <source>
        <dbReference type="SMART" id="SM01005"/>
    </source>
</evidence>
<dbReference type="PROSITE" id="PS00395">
    <property type="entry name" value="ALANINE_RACEMASE"/>
    <property type="match status" value="1"/>
</dbReference>
<dbReference type="Pfam" id="PF01168">
    <property type="entry name" value="Ala_racemase_N"/>
    <property type="match status" value="1"/>
</dbReference>
<dbReference type="PRINTS" id="PR00992">
    <property type="entry name" value="ALARACEMASE"/>
</dbReference>
<evidence type="ECO:0000256" key="2">
    <source>
        <dbReference type="ARBA" id="ARBA00022898"/>
    </source>
</evidence>
<dbReference type="CDD" id="cd00430">
    <property type="entry name" value="PLPDE_III_AR"/>
    <property type="match status" value="1"/>
</dbReference>
<dbReference type="Gene3D" id="2.40.37.10">
    <property type="entry name" value="Lyase, Ornithine Decarboxylase, Chain A, domain 1"/>
    <property type="match status" value="1"/>
</dbReference>
<dbReference type="InterPro" id="IPR011079">
    <property type="entry name" value="Ala_racemase_C"/>
</dbReference>
<feature type="modified residue" description="N6-(pyridoxal phosphate)lysine" evidence="4 5">
    <location>
        <position position="37"/>
    </location>
</feature>
<protein>
    <recommendedName>
        <fullName evidence="4">Alanine racemase</fullName>
        <ecNumber evidence="4">5.1.1.1</ecNumber>
    </recommendedName>
</protein>
<keyword evidence="2 4" id="KW-0663">Pyridoxal phosphate</keyword>
<dbReference type="GO" id="GO:0030170">
    <property type="term" value="F:pyridoxal phosphate binding"/>
    <property type="evidence" value="ECO:0007669"/>
    <property type="project" value="UniProtKB-UniRule"/>
</dbReference>
<comment type="catalytic activity">
    <reaction evidence="4">
        <text>L-alanine = D-alanine</text>
        <dbReference type="Rhea" id="RHEA:20249"/>
        <dbReference type="ChEBI" id="CHEBI:57416"/>
        <dbReference type="ChEBI" id="CHEBI:57972"/>
        <dbReference type="EC" id="5.1.1.1"/>
    </reaction>
</comment>
<evidence type="ECO:0000256" key="6">
    <source>
        <dbReference type="PIRSR" id="PIRSR600821-52"/>
    </source>
</evidence>
<sequence>MIMRDTVVKVDLGAIRENMRLIAGSCGSDVAIMPVVKANGYGHGAVGIAPALMEEGAAYLAVATLTEALELKEHYPDYPVFILGHTPERLCSIVVENDITQAVVNLRQAKALGEAAAKAGKKAKVHLKVDTGFHRLGVYDEEELYQMYSQPCLDVEGIFSHLALTSEEEDEKQYSLFTDMIEKLERRGCKFRYKHIADSISLVDYPQYRMNMVRPGALIYGLKGFSKGHLDVKTCMTFESRISQIHHVKKGEGVGYDYLWRAPEDTVIGTLPFGYSDGYPRNMRDKGYVTIRGVKCPIIGVICMDQCMVDLSGVPDAQEGDTAVIYGDGENNTMTIAEAAALAGTNKNEIVARIMARPPRIYQE</sequence>
<dbReference type="PANTHER" id="PTHR30511:SF0">
    <property type="entry name" value="ALANINE RACEMASE, CATABOLIC-RELATED"/>
    <property type="match status" value="1"/>
</dbReference>
<dbReference type="SMART" id="SM01005">
    <property type="entry name" value="Ala_racemase_C"/>
    <property type="match status" value="1"/>
</dbReference>
<dbReference type="PANTHER" id="PTHR30511">
    <property type="entry name" value="ALANINE RACEMASE"/>
    <property type="match status" value="1"/>
</dbReference>
<dbReference type="GO" id="GO:0008784">
    <property type="term" value="F:alanine racemase activity"/>
    <property type="evidence" value="ECO:0007669"/>
    <property type="project" value="UniProtKB-UniRule"/>
</dbReference>
<dbReference type="EC" id="5.1.1.1" evidence="4"/>
<dbReference type="InterPro" id="IPR000821">
    <property type="entry name" value="Ala_racemase"/>
</dbReference>
<evidence type="ECO:0000313" key="8">
    <source>
        <dbReference type="EMBL" id="HIU27152.1"/>
    </source>
</evidence>
<accession>A0A9D1I387</accession>
<dbReference type="InterPro" id="IPR020622">
    <property type="entry name" value="Ala_racemase_pyridoxalP-BS"/>
</dbReference>
<comment type="cofactor">
    <cofactor evidence="1 4 5">
        <name>pyridoxal 5'-phosphate</name>
        <dbReference type="ChEBI" id="CHEBI:597326"/>
    </cofactor>
</comment>
<dbReference type="FunFam" id="3.20.20.10:FF:000002">
    <property type="entry name" value="Alanine racemase"/>
    <property type="match status" value="1"/>
</dbReference>
<dbReference type="InterPro" id="IPR009006">
    <property type="entry name" value="Ala_racemase/Decarboxylase_C"/>
</dbReference>
<comment type="pathway">
    <text evidence="4">Amino-acid biosynthesis; D-alanine biosynthesis; D-alanine from L-alanine: step 1/1.</text>
</comment>
<dbReference type="Proteomes" id="UP000824091">
    <property type="component" value="Unassembled WGS sequence"/>
</dbReference>
<organism evidence="8 9">
    <name type="scientific">Candidatus Fimisoma avicola</name>
    <dbReference type="NCBI Taxonomy" id="2840826"/>
    <lineage>
        <taxon>Bacteria</taxon>
        <taxon>Bacillati</taxon>
        <taxon>Bacillota</taxon>
        <taxon>Clostridia</taxon>
        <taxon>Eubacteriales</taxon>
        <taxon>Candidatus Fimisoma</taxon>
    </lineage>
</organism>
<feature type="domain" description="Alanine racemase C-terminal" evidence="7">
    <location>
        <begin position="235"/>
        <end position="363"/>
    </location>
</feature>
<dbReference type="Pfam" id="PF00842">
    <property type="entry name" value="Ala_racemase_C"/>
    <property type="match status" value="1"/>
</dbReference>
<comment type="function">
    <text evidence="4">Catalyzes the interconversion of L-alanine and D-alanine. May also act on other amino acids.</text>
</comment>
<dbReference type="AlphaFoldDB" id="A0A9D1I387"/>
<reference evidence="8" key="2">
    <citation type="journal article" date="2021" name="PeerJ">
        <title>Extensive microbial diversity within the chicken gut microbiome revealed by metagenomics and culture.</title>
        <authorList>
            <person name="Gilroy R."/>
            <person name="Ravi A."/>
            <person name="Getino M."/>
            <person name="Pursley I."/>
            <person name="Horton D.L."/>
            <person name="Alikhan N.F."/>
            <person name="Baker D."/>
            <person name="Gharbi K."/>
            <person name="Hall N."/>
            <person name="Watson M."/>
            <person name="Adriaenssens E.M."/>
            <person name="Foster-Nyarko E."/>
            <person name="Jarju S."/>
            <person name="Secka A."/>
            <person name="Antonio M."/>
            <person name="Oren A."/>
            <person name="Chaudhuri R.R."/>
            <person name="La Ragione R."/>
            <person name="Hildebrand F."/>
            <person name="Pallen M.J."/>
        </authorList>
    </citation>
    <scope>NUCLEOTIDE SEQUENCE</scope>
    <source>
        <strain evidence="8">11300</strain>
    </source>
</reference>
<dbReference type="InterPro" id="IPR001608">
    <property type="entry name" value="Ala_racemase_N"/>
</dbReference>
<feature type="active site" description="Proton acceptor; specific for D-alanine" evidence="4">
    <location>
        <position position="37"/>
    </location>
</feature>
<dbReference type="HAMAP" id="MF_01201">
    <property type="entry name" value="Ala_racemase"/>
    <property type="match status" value="1"/>
</dbReference>
<gene>
    <name evidence="8" type="primary">alr</name>
    <name evidence="8" type="ORF">IAD16_02070</name>
</gene>
<name>A0A9D1I387_9FIRM</name>
<comment type="similarity">
    <text evidence="4">Belongs to the alanine racemase family.</text>
</comment>
<comment type="caution">
    <text evidence="8">The sequence shown here is derived from an EMBL/GenBank/DDBJ whole genome shotgun (WGS) entry which is preliminary data.</text>
</comment>
<evidence type="ECO:0000313" key="9">
    <source>
        <dbReference type="Proteomes" id="UP000824091"/>
    </source>
</evidence>
<evidence type="ECO:0000256" key="3">
    <source>
        <dbReference type="ARBA" id="ARBA00023235"/>
    </source>
</evidence>
<evidence type="ECO:0000256" key="4">
    <source>
        <dbReference type="HAMAP-Rule" id="MF_01201"/>
    </source>
</evidence>
<dbReference type="Gene3D" id="3.20.20.10">
    <property type="entry name" value="Alanine racemase"/>
    <property type="match status" value="1"/>
</dbReference>
<dbReference type="EMBL" id="DVMO01000035">
    <property type="protein sequence ID" value="HIU27152.1"/>
    <property type="molecule type" value="Genomic_DNA"/>
</dbReference>
<dbReference type="SUPFAM" id="SSF51419">
    <property type="entry name" value="PLP-binding barrel"/>
    <property type="match status" value="1"/>
</dbReference>
<feature type="binding site" evidence="4 6">
    <location>
        <position position="135"/>
    </location>
    <ligand>
        <name>substrate</name>
    </ligand>
</feature>
<evidence type="ECO:0000256" key="1">
    <source>
        <dbReference type="ARBA" id="ARBA00001933"/>
    </source>
</evidence>
<dbReference type="NCBIfam" id="TIGR00492">
    <property type="entry name" value="alr"/>
    <property type="match status" value="1"/>
</dbReference>
<evidence type="ECO:0000256" key="5">
    <source>
        <dbReference type="PIRSR" id="PIRSR600821-50"/>
    </source>
</evidence>
<feature type="binding site" evidence="4 6">
    <location>
        <position position="304"/>
    </location>
    <ligand>
        <name>substrate</name>
    </ligand>
</feature>
<reference evidence="8" key="1">
    <citation type="submission" date="2020-10" db="EMBL/GenBank/DDBJ databases">
        <authorList>
            <person name="Gilroy R."/>
        </authorList>
    </citation>
    <scope>NUCLEOTIDE SEQUENCE</scope>
    <source>
        <strain evidence="8">11300</strain>
    </source>
</reference>
<dbReference type="GO" id="GO:0030632">
    <property type="term" value="P:D-alanine biosynthetic process"/>
    <property type="evidence" value="ECO:0007669"/>
    <property type="project" value="UniProtKB-UniRule"/>
</dbReference>